<keyword evidence="2" id="KW-0472">Membrane</keyword>
<dbReference type="RefSeq" id="WP_070013197.1">
    <property type="nucleotide sequence ID" value="NZ_LJGS01000044.1"/>
</dbReference>
<evidence type="ECO:0008006" key="5">
    <source>
        <dbReference type="Google" id="ProtNLM"/>
    </source>
</evidence>
<evidence type="ECO:0000256" key="2">
    <source>
        <dbReference type="SAM" id="Phobius"/>
    </source>
</evidence>
<dbReference type="PATRIC" id="fig|933944.5.peg.643"/>
<dbReference type="AlphaFoldDB" id="A0A1E7JNC2"/>
<keyword evidence="4" id="KW-1185">Reference proteome</keyword>
<feature type="region of interest" description="Disordered" evidence="1">
    <location>
        <begin position="105"/>
        <end position="144"/>
    </location>
</feature>
<evidence type="ECO:0000313" key="4">
    <source>
        <dbReference type="Proteomes" id="UP000176087"/>
    </source>
</evidence>
<accession>A0A1E7JNC2</accession>
<feature type="transmembrane region" description="Helical" evidence="2">
    <location>
        <begin position="184"/>
        <end position="202"/>
    </location>
</feature>
<reference evidence="3 4" key="1">
    <citation type="journal article" date="2016" name="Front. Microbiol.">
        <title>Comparative Genomics Analysis of Streptomyces Species Reveals Their Adaptation to the Marine Environment and Their Diversity at the Genomic Level.</title>
        <authorList>
            <person name="Tian X."/>
            <person name="Zhang Z."/>
            <person name="Yang T."/>
            <person name="Chen M."/>
            <person name="Li J."/>
            <person name="Chen F."/>
            <person name="Yang J."/>
            <person name="Li W."/>
            <person name="Zhang B."/>
            <person name="Zhang Z."/>
            <person name="Wu J."/>
            <person name="Zhang C."/>
            <person name="Long L."/>
            <person name="Xiao J."/>
        </authorList>
    </citation>
    <scope>NUCLEOTIDE SEQUENCE [LARGE SCALE GENOMIC DNA]</scope>
    <source>
        <strain evidence="3 4">SCSIO 10390</strain>
    </source>
</reference>
<evidence type="ECO:0000313" key="3">
    <source>
        <dbReference type="EMBL" id="OEU89745.1"/>
    </source>
</evidence>
<feature type="transmembrane region" description="Helical" evidence="2">
    <location>
        <begin position="12"/>
        <end position="30"/>
    </location>
</feature>
<dbReference type="OrthoDB" id="4558679at2"/>
<evidence type="ECO:0000256" key="1">
    <source>
        <dbReference type="SAM" id="MobiDB-lite"/>
    </source>
</evidence>
<proteinExistence type="predicted"/>
<organism evidence="3 4">
    <name type="scientific">Streptomyces abyssalis</name>
    <dbReference type="NCBI Taxonomy" id="933944"/>
    <lineage>
        <taxon>Bacteria</taxon>
        <taxon>Bacillati</taxon>
        <taxon>Actinomycetota</taxon>
        <taxon>Actinomycetes</taxon>
        <taxon>Kitasatosporales</taxon>
        <taxon>Streptomycetaceae</taxon>
        <taxon>Streptomyces</taxon>
    </lineage>
</organism>
<dbReference type="EMBL" id="LJGT01000038">
    <property type="protein sequence ID" value="OEU89745.1"/>
    <property type="molecule type" value="Genomic_DNA"/>
</dbReference>
<keyword evidence="2" id="KW-0812">Transmembrane</keyword>
<comment type="caution">
    <text evidence="3">The sequence shown here is derived from an EMBL/GenBank/DDBJ whole genome shotgun (WGS) entry which is preliminary data.</text>
</comment>
<protein>
    <recommendedName>
        <fullName evidence="5">PE-PGRS family protein</fullName>
    </recommendedName>
</protein>
<sequence>MHAGSVLRALRAGSFAAVCVLLASVGHTLMSGASVPGWMLLLAWLGAALLGWSLADRERGPLLVGALTVGTQALLHCVFSLGQAMAGHGVPKHGPLADRWTTALLGHSGQSGRPEPGLPAGHGSSHSMHGGGGMEHHAPSAGMDGMAADAHHAQHTGAALPDPGSMDGMAHGGMAHGGIPGGTTGMLAAHLLVALLSAWWLWGGERAVFRAVRAASVRLFAPLVSVVDVVLPAPAPAVFAGWRERSRTPRKLFLSHVIWLRGPPRGRAV</sequence>
<name>A0A1E7JNC2_9ACTN</name>
<feature type="transmembrane region" description="Helical" evidence="2">
    <location>
        <begin position="36"/>
        <end position="55"/>
    </location>
</feature>
<dbReference type="STRING" id="933944.AN215_08505"/>
<keyword evidence="2" id="KW-1133">Transmembrane helix</keyword>
<dbReference type="Proteomes" id="UP000176087">
    <property type="component" value="Unassembled WGS sequence"/>
</dbReference>
<gene>
    <name evidence="3" type="ORF">AN215_08505</name>
</gene>